<feature type="binding site" evidence="10">
    <location>
        <position position="174"/>
    </location>
    <ligand>
        <name>substrate</name>
    </ligand>
</feature>
<feature type="binding site" evidence="10">
    <location>
        <begin position="179"/>
        <end position="180"/>
    </location>
    <ligand>
        <name>substrate</name>
    </ligand>
</feature>
<evidence type="ECO:0000256" key="10">
    <source>
        <dbReference type="HAMAP-Rule" id="MF_01405"/>
    </source>
</evidence>
<organism evidence="12 13">
    <name type="scientific">SAR86 cluster bacterium SAR86B</name>
    <dbReference type="NCBI Taxonomy" id="1123867"/>
    <lineage>
        <taxon>Bacteria</taxon>
        <taxon>Pseudomonadati</taxon>
        <taxon>Pseudomonadota</taxon>
        <taxon>Gammaproteobacteria</taxon>
        <taxon>SAR86 cluster</taxon>
    </lineage>
</organism>
<dbReference type="HAMAP" id="MF_01405">
    <property type="entry name" value="Non_canon_purine_NTPase"/>
    <property type="match status" value="1"/>
</dbReference>
<protein>
    <recommendedName>
        <fullName evidence="10">dITP/XTP pyrophosphatase</fullName>
        <ecNumber evidence="10">3.6.1.66</ecNumber>
    </recommendedName>
    <alternativeName>
        <fullName evidence="10">Non-canonical purine NTP pyrophosphatase</fullName>
    </alternativeName>
    <alternativeName>
        <fullName evidence="10">Non-standard purine NTP pyrophosphatase</fullName>
    </alternativeName>
    <alternativeName>
        <fullName evidence="10">Nucleoside-triphosphate diphosphatase</fullName>
    </alternativeName>
    <alternativeName>
        <fullName evidence="10">Nucleoside-triphosphate pyrophosphatase</fullName>
        <shortName evidence="10">NTPase</shortName>
    </alternativeName>
</protein>
<dbReference type="GO" id="GO:0046872">
    <property type="term" value="F:metal ion binding"/>
    <property type="evidence" value="ECO:0007669"/>
    <property type="project" value="UniProtKB-KW"/>
</dbReference>
<comment type="similarity">
    <text evidence="1 10 11">Belongs to the HAM1 NTPase family.</text>
</comment>
<keyword evidence="4 10" id="KW-0547">Nucleotide-binding</keyword>
<sequence length="196" mass="21735">MDILFATSNNGKFKEFKNIFSNFKLSSLKDFNISDAEENGTSFLENALIKAKHAAKYSNFFVIADDSGIVVPALNFQPGIFSARYAGRDSNDEMNRQKIITNLSKLGLESTPAYYVCVMVGLRSENDPLPLISYGFLHGNVSINESGDGGFGYDKIFYPDGFNCSMASLNETEKNLISHRGIASKEILEKLEQQLT</sequence>
<evidence type="ECO:0000313" key="13">
    <source>
        <dbReference type="Proteomes" id="UP000010116"/>
    </source>
</evidence>
<dbReference type="EMBL" id="JH611164">
    <property type="protein sequence ID" value="EJP73892.1"/>
    <property type="molecule type" value="Genomic_DNA"/>
</dbReference>
<gene>
    <name evidence="12" type="primary">rdgB</name>
    <name evidence="12" type="ORF">NT02SARS_0477</name>
</gene>
<feature type="binding site" evidence="10">
    <location>
        <position position="37"/>
    </location>
    <ligand>
        <name>Mg(2+)</name>
        <dbReference type="ChEBI" id="CHEBI:18420"/>
    </ligand>
</feature>
<dbReference type="FunFam" id="3.90.950.10:FF:000001">
    <property type="entry name" value="dITP/XTP pyrophosphatase"/>
    <property type="match status" value="1"/>
</dbReference>
<dbReference type="SUPFAM" id="SSF52972">
    <property type="entry name" value="ITPase-like"/>
    <property type="match status" value="1"/>
</dbReference>
<dbReference type="NCBIfam" id="TIGR00042">
    <property type="entry name" value="RdgB/HAM1 family non-canonical purine NTP pyrophosphatase"/>
    <property type="match status" value="1"/>
</dbReference>
<keyword evidence="5 10" id="KW-0378">Hydrolase</keyword>
<accession>J4V632</accession>
<dbReference type="GO" id="GO:0035870">
    <property type="term" value="F:dITP diphosphatase activity"/>
    <property type="evidence" value="ECO:0007669"/>
    <property type="project" value="UniProtKB-UniRule"/>
</dbReference>
<keyword evidence="7 10" id="KW-0546">Nucleotide metabolism</keyword>
<evidence type="ECO:0000256" key="3">
    <source>
        <dbReference type="ARBA" id="ARBA00022723"/>
    </source>
</evidence>
<dbReference type="EC" id="3.6.1.66" evidence="10"/>
<comment type="subunit">
    <text evidence="2 10">Homodimer.</text>
</comment>
<feature type="binding site" evidence="10">
    <location>
        <position position="66"/>
    </location>
    <ligand>
        <name>Mg(2+)</name>
        <dbReference type="ChEBI" id="CHEBI:18420"/>
    </ligand>
</feature>
<evidence type="ECO:0000256" key="5">
    <source>
        <dbReference type="ARBA" id="ARBA00022801"/>
    </source>
</evidence>
<comment type="catalytic activity">
    <reaction evidence="8 10">
        <text>dITP + H2O = dIMP + diphosphate + H(+)</text>
        <dbReference type="Rhea" id="RHEA:28342"/>
        <dbReference type="ChEBI" id="CHEBI:15377"/>
        <dbReference type="ChEBI" id="CHEBI:15378"/>
        <dbReference type="ChEBI" id="CHEBI:33019"/>
        <dbReference type="ChEBI" id="CHEBI:61194"/>
        <dbReference type="ChEBI" id="CHEBI:61382"/>
        <dbReference type="EC" id="3.6.1.66"/>
    </reaction>
</comment>
<comment type="cofactor">
    <cofactor evidence="10">
        <name>Mg(2+)</name>
        <dbReference type="ChEBI" id="CHEBI:18420"/>
    </cofactor>
    <text evidence="10">Binds 1 Mg(2+) ion per subunit.</text>
</comment>
<evidence type="ECO:0000256" key="2">
    <source>
        <dbReference type="ARBA" id="ARBA00011738"/>
    </source>
</evidence>
<feature type="binding site" evidence="10">
    <location>
        <begin position="151"/>
        <end position="154"/>
    </location>
    <ligand>
        <name>substrate</name>
    </ligand>
</feature>
<feature type="binding site" evidence="10">
    <location>
        <position position="67"/>
    </location>
    <ligand>
        <name>substrate</name>
    </ligand>
</feature>
<name>J4V632_9GAMM</name>
<dbReference type="InterPro" id="IPR029001">
    <property type="entry name" value="ITPase-like_fam"/>
</dbReference>
<evidence type="ECO:0000256" key="7">
    <source>
        <dbReference type="ARBA" id="ARBA00023080"/>
    </source>
</evidence>
<evidence type="ECO:0000256" key="4">
    <source>
        <dbReference type="ARBA" id="ARBA00022741"/>
    </source>
</evidence>
<evidence type="ECO:0000256" key="1">
    <source>
        <dbReference type="ARBA" id="ARBA00008023"/>
    </source>
</evidence>
<dbReference type="AlphaFoldDB" id="J4V632"/>
<dbReference type="GO" id="GO:0036222">
    <property type="term" value="F:XTP diphosphatase activity"/>
    <property type="evidence" value="ECO:0007669"/>
    <property type="project" value="UniProtKB-UniRule"/>
</dbReference>
<dbReference type="InterPro" id="IPR020922">
    <property type="entry name" value="dITP/XTP_pyrophosphatase"/>
</dbReference>
<dbReference type="GO" id="GO:0017111">
    <property type="term" value="F:ribonucleoside triphosphate phosphatase activity"/>
    <property type="evidence" value="ECO:0007669"/>
    <property type="project" value="InterPro"/>
</dbReference>
<feature type="binding site" evidence="10">
    <location>
        <begin position="7"/>
        <end position="12"/>
    </location>
    <ligand>
        <name>substrate</name>
    </ligand>
</feature>
<dbReference type="PANTHER" id="PTHR11067">
    <property type="entry name" value="INOSINE TRIPHOSPHATE PYROPHOSPHATASE/HAM1 PROTEIN"/>
    <property type="match status" value="1"/>
</dbReference>
<dbReference type="Gene3D" id="3.90.950.10">
    <property type="match status" value="1"/>
</dbReference>
<dbReference type="GO" id="GO:0000166">
    <property type="term" value="F:nucleotide binding"/>
    <property type="evidence" value="ECO:0007669"/>
    <property type="project" value="UniProtKB-KW"/>
</dbReference>
<dbReference type="GO" id="GO:0009117">
    <property type="term" value="P:nucleotide metabolic process"/>
    <property type="evidence" value="ECO:0007669"/>
    <property type="project" value="UniProtKB-KW"/>
</dbReference>
<evidence type="ECO:0000256" key="6">
    <source>
        <dbReference type="ARBA" id="ARBA00022842"/>
    </source>
</evidence>
<comment type="function">
    <text evidence="10">Pyrophosphatase that catalyzes the hydrolysis of nucleoside triphosphates to their monophosphate derivatives, with a high preference for the non-canonical purine nucleotides XTP (xanthosine triphosphate), dITP (deoxyinosine triphosphate) and ITP. Seems to function as a house-cleaning enzyme that removes non-canonical purine nucleotides from the nucleotide pool, thus preventing their incorporation into DNA/RNA and avoiding chromosomal lesions.</text>
</comment>
<evidence type="ECO:0000313" key="12">
    <source>
        <dbReference type="EMBL" id="EJP73892.1"/>
    </source>
</evidence>
<dbReference type="PANTHER" id="PTHR11067:SF9">
    <property type="entry name" value="INOSINE TRIPHOSPHATE PYROPHOSPHATASE"/>
    <property type="match status" value="1"/>
</dbReference>
<keyword evidence="6 10" id="KW-0460">Magnesium</keyword>
<comment type="catalytic activity">
    <reaction evidence="10">
        <text>ITP + H2O = IMP + diphosphate + H(+)</text>
        <dbReference type="Rhea" id="RHEA:29399"/>
        <dbReference type="ChEBI" id="CHEBI:15377"/>
        <dbReference type="ChEBI" id="CHEBI:15378"/>
        <dbReference type="ChEBI" id="CHEBI:33019"/>
        <dbReference type="ChEBI" id="CHEBI:58053"/>
        <dbReference type="ChEBI" id="CHEBI:61402"/>
        <dbReference type="EC" id="3.6.1.66"/>
    </reaction>
</comment>
<dbReference type="Pfam" id="PF01725">
    <property type="entry name" value="Ham1p_like"/>
    <property type="match status" value="1"/>
</dbReference>
<dbReference type="InterPro" id="IPR002637">
    <property type="entry name" value="RdgB/HAM1"/>
</dbReference>
<keyword evidence="3 10" id="KW-0479">Metal-binding</keyword>
<dbReference type="CDD" id="cd00515">
    <property type="entry name" value="HAM1"/>
    <property type="match status" value="1"/>
</dbReference>
<dbReference type="Proteomes" id="UP000010116">
    <property type="component" value="Unassembled WGS sequence"/>
</dbReference>
<reference evidence="12 13" key="1">
    <citation type="journal article" date="2012" name="ISME J.">
        <title>Genomic insights to SAR86, an abundant and uncultivated marine bacterial lineage.</title>
        <authorList>
            <person name="Dupont C.L."/>
            <person name="Rusch D.B."/>
            <person name="Yooseph S."/>
            <person name="Lombardo M.J."/>
            <person name="Richter R.A."/>
            <person name="Valas R."/>
            <person name="Novotny M."/>
            <person name="Yee-Greenbaum J."/>
            <person name="Selengut J.D."/>
            <person name="Haft D.H."/>
            <person name="Halpern A.L."/>
            <person name="Lasken R.S."/>
            <person name="Nealson K."/>
            <person name="Friedman R."/>
            <person name="Venter J.C."/>
        </authorList>
    </citation>
    <scope>NUCLEOTIDE SEQUENCE [LARGE SCALE GENOMIC DNA]</scope>
</reference>
<dbReference type="GO" id="GO:0009146">
    <property type="term" value="P:purine nucleoside triphosphate catabolic process"/>
    <property type="evidence" value="ECO:0007669"/>
    <property type="project" value="UniProtKB-UniRule"/>
</dbReference>
<proteinExistence type="inferred from homology"/>
<dbReference type="GO" id="GO:0005829">
    <property type="term" value="C:cytosol"/>
    <property type="evidence" value="ECO:0007669"/>
    <property type="project" value="TreeGrafter"/>
</dbReference>
<dbReference type="HOGENOM" id="CLU_082080_0_3_6"/>
<comment type="catalytic activity">
    <reaction evidence="9 10">
        <text>XTP + H2O = XMP + diphosphate + H(+)</text>
        <dbReference type="Rhea" id="RHEA:28610"/>
        <dbReference type="ChEBI" id="CHEBI:15377"/>
        <dbReference type="ChEBI" id="CHEBI:15378"/>
        <dbReference type="ChEBI" id="CHEBI:33019"/>
        <dbReference type="ChEBI" id="CHEBI:57464"/>
        <dbReference type="ChEBI" id="CHEBI:61314"/>
        <dbReference type="EC" id="3.6.1.66"/>
    </reaction>
</comment>
<feature type="active site" description="Proton acceptor" evidence="10">
    <location>
        <position position="66"/>
    </location>
</feature>
<evidence type="ECO:0000256" key="8">
    <source>
        <dbReference type="ARBA" id="ARBA00051875"/>
    </source>
</evidence>
<evidence type="ECO:0000256" key="11">
    <source>
        <dbReference type="RuleBase" id="RU003781"/>
    </source>
</evidence>
<dbReference type="GO" id="GO:0036220">
    <property type="term" value="F:ITP diphosphatase activity"/>
    <property type="evidence" value="ECO:0007669"/>
    <property type="project" value="UniProtKB-UniRule"/>
</dbReference>
<evidence type="ECO:0000256" key="9">
    <source>
        <dbReference type="ARBA" id="ARBA00052017"/>
    </source>
</evidence>